<keyword evidence="2" id="KW-1185">Reference proteome</keyword>
<accession>A0A1X7KF88</accession>
<evidence type="ECO:0000313" key="2">
    <source>
        <dbReference type="Proteomes" id="UP000193309"/>
    </source>
</evidence>
<reference evidence="2" key="1">
    <citation type="submission" date="2017-04" db="EMBL/GenBank/DDBJ databases">
        <authorList>
            <person name="Varghese N."/>
            <person name="Submissions S."/>
        </authorList>
    </citation>
    <scope>NUCLEOTIDE SEQUENCE [LARGE SCALE GENOMIC DNA]</scope>
    <source>
        <strain evidence="2">VDS</strain>
    </source>
</reference>
<organism evidence="1 2">
    <name type="scientific">Corynebacterium pollutisoli</name>
    <dbReference type="NCBI Taxonomy" id="1610489"/>
    <lineage>
        <taxon>Bacteria</taxon>
        <taxon>Bacillati</taxon>
        <taxon>Actinomycetota</taxon>
        <taxon>Actinomycetes</taxon>
        <taxon>Mycobacteriales</taxon>
        <taxon>Corynebacteriaceae</taxon>
        <taxon>Corynebacterium</taxon>
    </lineage>
</organism>
<name>A0A1X7KF88_9CORY</name>
<evidence type="ECO:0000313" key="1">
    <source>
        <dbReference type="EMBL" id="SMG39587.1"/>
    </source>
</evidence>
<dbReference type="AlphaFoldDB" id="A0A1X7KF88"/>
<dbReference type="Proteomes" id="UP000193309">
    <property type="component" value="Unassembled WGS sequence"/>
</dbReference>
<dbReference type="EMBL" id="FXAR01000012">
    <property type="protein sequence ID" value="SMG39587.1"/>
    <property type="molecule type" value="Genomic_DNA"/>
</dbReference>
<sequence>MLIGIDLDGADVLRRLEDATLTRGEMADALLAHQPQA</sequence>
<gene>
    <name evidence="1" type="ORF">SAMN06295981_2508</name>
</gene>
<proteinExistence type="predicted"/>
<protein>
    <submittedName>
        <fullName evidence="1">Uncharacterized protein</fullName>
    </submittedName>
</protein>